<dbReference type="OrthoDB" id="3997030at2759"/>
<protein>
    <submittedName>
        <fullName evidence="1">Uncharacterized protein</fullName>
    </submittedName>
</protein>
<dbReference type="EMBL" id="CP064815">
    <property type="protein sequence ID" value="QPG76639.1"/>
    <property type="molecule type" value="Genomic_DNA"/>
</dbReference>
<dbReference type="KEGG" id="bnn:FOA43_004031"/>
<dbReference type="AlphaFoldDB" id="A0A875SAP3"/>
<dbReference type="Proteomes" id="UP000662931">
    <property type="component" value="Chromosome 4"/>
</dbReference>
<sequence>MPFDTTRFEPLVEELLSALESSLSYRILVLIIGRPGSGKTTISQYLEDQLNERYRRNDNKLVPFSSDYFNLQHLDFTKEFEAARPLPIDLEEAETQINHDIDNPDFPSIPYNDSTTLKIIGRGLLSTLINVKTESAVSIHHPIPPFAKHISMDGFHLPRSVLGHMTNSQNMFLRRGFPDSFDSDLVVKLVQLLTDICYDTTVTAAGHQANLANALWMFDSLPGSPSISIPDFDHRLKDPTPDASIIAPSTRVIILEGNYLMLNQGRWAEISEIVRRNKQNNVLVWKVVPANKDEVRERTAKRHVTAGICNTLDEGYQRYDANDKLNGDLIDDSSNNEYIDKFIVN</sequence>
<dbReference type="InterPro" id="IPR027417">
    <property type="entry name" value="P-loop_NTPase"/>
</dbReference>
<dbReference type="Gene3D" id="3.40.50.300">
    <property type="entry name" value="P-loop containing nucleotide triphosphate hydrolases"/>
    <property type="match status" value="1"/>
</dbReference>
<keyword evidence="2" id="KW-1185">Reference proteome</keyword>
<proteinExistence type="predicted"/>
<organism evidence="1 2">
    <name type="scientific">Eeniella nana</name>
    <name type="common">Yeast</name>
    <name type="synonym">Brettanomyces nanus</name>
    <dbReference type="NCBI Taxonomy" id="13502"/>
    <lineage>
        <taxon>Eukaryota</taxon>
        <taxon>Fungi</taxon>
        <taxon>Dikarya</taxon>
        <taxon>Ascomycota</taxon>
        <taxon>Saccharomycotina</taxon>
        <taxon>Pichiomycetes</taxon>
        <taxon>Pichiales</taxon>
        <taxon>Pichiaceae</taxon>
        <taxon>Brettanomyces</taxon>
    </lineage>
</organism>
<gene>
    <name evidence="1" type="ORF">FOA43_004031</name>
</gene>
<accession>A0A875SAP3</accession>
<dbReference type="GeneID" id="62197431"/>
<name>A0A875SAP3_EENNA</name>
<evidence type="ECO:0000313" key="1">
    <source>
        <dbReference type="EMBL" id="QPG76639.1"/>
    </source>
</evidence>
<dbReference type="PANTHER" id="PTHR10285">
    <property type="entry name" value="URIDINE KINASE"/>
    <property type="match status" value="1"/>
</dbReference>
<dbReference type="RefSeq" id="XP_038780204.1">
    <property type="nucleotide sequence ID" value="XM_038924276.1"/>
</dbReference>
<dbReference type="SUPFAM" id="SSF52540">
    <property type="entry name" value="P-loop containing nucleoside triphosphate hydrolases"/>
    <property type="match status" value="1"/>
</dbReference>
<reference evidence="1" key="1">
    <citation type="submission" date="2020-10" db="EMBL/GenBank/DDBJ databases">
        <authorList>
            <person name="Roach M.J.R."/>
        </authorList>
    </citation>
    <scope>NUCLEOTIDE SEQUENCE</scope>
    <source>
        <strain evidence="1">CBS 1945</strain>
    </source>
</reference>
<evidence type="ECO:0000313" key="2">
    <source>
        <dbReference type="Proteomes" id="UP000662931"/>
    </source>
</evidence>